<name>F4Q4Y3_CACFS</name>
<dbReference type="Pfam" id="PF11976">
    <property type="entry name" value="Rad60-SLD"/>
    <property type="match status" value="1"/>
</dbReference>
<evidence type="ECO:0000256" key="1">
    <source>
        <dbReference type="SAM" id="MobiDB-lite"/>
    </source>
</evidence>
<feature type="region of interest" description="Disordered" evidence="1">
    <location>
        <begin position="914"/>
        <end position="937"/>
    </location>
</feature>
<dbReference type="KEGG" id="dfa:DFA_08071"/>
<dbReference type="GeneID" id="14869254"/>
<reference evidence="4" key="1">
    <citation type="journal article" date="2011" name="Genome Res.">
        <title>Phylogeny-wide analysis of social amoeba genomes highlights ancient origins for complex intercellular communication.</title>
        <authorList>
            <person name="Heidel A.J."/>
            <person name="Lawal H.M."/>
            <person name="Felder M."/>
            <person name="Schilde C."/>
            <person name="Helps N.R."/>
            <person name="Tunggal B."/>
            <person name="Rivero F."/>
            <person name="John U."/>
            <person name="Schleicher M."/>
            <person name="Eichinger L."/>
            <person name="Platzer M."/>
            <person name="Noegel A.A."/>
            <person name="Schaap P."/>
            <person name="Gloeckner G."/>
        </authorList>
    </citation>
    <scope>NUCLEOTIDE SEQUENCE [LARGE SCALE GENOMIC DNA]</scope>
    <source>
        <strain evidence="4">SH3</strain>
    </source>
</reference>
<sequence>MKRKEREDEVDDNIITLDEEEEYTEEELKTIYRKDICYHRSTNKQQHLTTNNNNDNNNNDITLKYYHHRYLDDSSVGGVGGTVLPWFIIERILTLASYNANICTCVHNDALRDVMELLESKQYALNTMNTKGLAQLQMQPIIEQSLCRQDMCPIHQYNYDMGHRSRPNLYLRNSNNNIIGRRLDDDGVHLEPTKDTYNHIQNKHCVIKNPTTLYLVRPFHDSFHKPFYVDNEALKRVRKVHIQGAVPTKQQPLVKGILTMLSDAMPKLRSIVQYERIDVALLRAIPNAPFTNLRSINFLNATPTEMAFNHIDKLLLQSNRQTKQEDLPKLKHIYFVGGHWQNPTAVLVPTSVDKLSFDTRPGNAKVLNNFPNVTIVRFKHIGYDPQSHYTVNGCYNGVNFKQTNIKKIIIHSPFDILKGDVSRYKEIGYQFIDSTLINNFKKFIFKKLENINNNNNNIDNNNNNNNNNNNIDNIDHSTTTTTNNLITNNNNFEKRLPNYIMRNIISMVWNLRDRCTCIFEQSFMKRLEQPGLEFLKDKELIQQYYSIKNECAVHFSTTIRLFIPQHHTIRESTRSKLQLALISKDIFRFVSNHLFNNIILPNNNNNNYNNQNIINNNNYLAHRNNLNCVFKTIRSVVCYNANNNGFKFNEQDYQTIASIKYLKATEIPPLFPNLTKLDIRDCSIPYDALIFPKLAEALKGKSITKLYFPSNCISAYSILSEDIKLSLRCIVTNLSQDVNLNEFPNLVALVVMNISSTTIDQTLKLPPKIKKITTNQEGIIRINPTVPTLKILYNEMEYHQIQPMLNKLSSFSQISKVIIQIKSYCDLYNTPSESCFQLDGSLSKQIYSQQDNNINKLNQPPQQQQQQQQQQQIPLPPTPKPTQKRNAKTKRQQPQQHQHLLPTIIQQQQPVQQVHNNNNNNNSAFPNQPQQPSPIYSKNGSSKVICRFVNLNFRWDSKVLNIPIPDQATLEMAKMMFYIKFDLKNSPEYTESEYQHFKFYYNDQPIQSHSKFIYEFDLQDGHFIRAEWESKWKTVQVQGFEMEILSMRIQDDTLLEDIVKAYFQGCPPPYEYKNLRVEYNGVRLDLTGDVGSSQIKKNSFLKIVSSSDIIHVHVIPSWNIGEKEIYALHKQTTVLSKLVDSFLKKHQLHPRQINFTSASTGAVIDPNKPSLDQGLEMDSVIHANLILSRIDVTYQPHTVPYLLSTNTCFESLIQRFCERLNINRSTVQFVYDNKKLVPEETPEHIKMGPQANIQVTSNGTTVQQ</sequence>
<proteinExistence type="predicted"/>
<dbReference type="Gene3D" id="3.10.20.90">
    <property type="entry name" value="Phosphatidylinositol 3-kinase Catalytic Subunit, Chain A, domain 1"/>
    <property type="match status" value="1"/>
</dbReference>
<feature type="compositionally biased region" description="Low complexity" evidence="1">
    <location>
        <begin position="854"/>
        <end position="873"/>
    </location>
</feature>
<keyword evidence="4" id="KW-1185">Reference proteome</keyword>
<feature type="domain" description="Rad60/SUMO-like" evidence="2">
    <location>
        <begin position="1205"/>
        <end position="1255"/>
    </location>
</feature>
<protein>
    <submittedName>
        <fullName evidence="3">Chromo domain-containing protein</fullName>
    </submittedName>
</protein>
<dbReference type="SUPFAM" id="SSF54236">
    <property type="entry name" value="Ubiquitin-like"/>
    <property type="match status" value="1"/>
</dbReference>
<dbReference type="InterPro" id="IPR053019">
    <property type="entry name" value="GATA_zinc_finger"/>
</dbReference>
<feature type="compositionally biased region" description="Basic residues" evidence="1">
    <location>
        <begin position="882"/>
        <end position="891"/>
    </location>
</feature>
<dbReference type="EMBL" id="GL883021">
    <property type="protein sequence ID" value="EGG17089.1"/>
    <property type="molecule type" value="Genomic_DNA"/>
</dbReference>
<dbReference type="InterPro" id="IPR029071">
    <property type="entry name" value="Ubiquitin-like_domsf"/>
</dbReference>
<dbReference type="CDD" id="cd01763">
    <property type="entry name" value="Ubl_SUMO_like"/>
    <property type="match status" value="1"/>
</dbReference>
<feature type="compositionally biased region" description="Low complexity" evidence="1">
    <location>
        <begin position="914"/>
        <end position="934"/>
    </location>
</feature>
<accession>F4Q4Y3</accession>
<dbReference type="Proteomes" id="UP000007797">
    <property type="component" value="Unassembled WGS sequence"/>
</dbReference>
<gene>
    <name evidence="3" type="ORF">DFA_08071</name>
</gene>
<dbReference type="RefSeq" id="XP_004355573.1">
    <property type="nucleotide sequence ID" value="XM_004355520.1"/>
</dbReference>
<feature type="region of interest" description="Disordered" evidence="1">
    <location>
        <begin position="853"/>
        <end position="897"/>
    </location>
</feature>
<dbReference type="PANTHER" id="PTHR23353">
    <property type="entry name" value="RAB-GAP/TBC-RELATED"/>
    <property type="match status" value="1"/>
</dbReference>
<evidence type="ECO:0000313" key="4">
    <source>
        <dbReference type="Proteomes" id="UP000007797"/>
    </source>
</evidence>
<dbReference type="AlphaFoldDB" id="F4Q4Y3"/>
<organism evidence="3 4">
    <name type="scientific">Cavenderia fasciculata</name>
    <name type="common">Slime mold</name>
    <name type="synonym">Dictyostelium fasciculatum</name>
    <dbReference type="NCBI Taxonomy" id="261658"/>
    <lineage>
        <taxon>Eukaryota</taxon>
        <taxon>Amoebozoa</taxon>
        <taxon>Evosea</taxon>
        <taxon>Eumycetozoa</taxon>
        <taxon>Dictyostelia</taxon>
        <taxon>Acytosteliales</taxon>
        <taxon>Cavenderiaceae</taxon>
        <taxon>Cavenderia</taxon>
    </lineage>
</organism>
<dbReference type="PANTHER" id="PTHR23353:SF23">
    <property type="entry name" value="PROTEIN HAIRLESS"/>
    <property type="match status" value="1"/>
</dbReference>
<dbReference type="OrthoDB" id="442921at2759"/>
<dbReference type="InterPro" id="IPR022617">
    <property type="entry name" value="Rad60/SUMO-like_dom"/>
</dbReference>
<evidence type="ECO:0000259" key="2">
    <source>
        <dbReference type="Pfam" id="PF11976"/>
    </source>
</evidence>
<evidence type="ECO:0000313" key="3">
    <source>
        <dbReference type="EMBL" id="EGG17089.1"/>
    </source>
</evidence>